<dbReference type="InterPro" id="IPR003783">
    <property type="entry name" value="Regulatory_RecX"/>
</dbReference>
<feature type="domain" description="RecX second three-helical" evidence="6">
    <location>
        <begin position="114"/>
        <end position="154"/>
    </location>
</feature>
<accession>A0ABV1E812</accession>
<evidence type="ECO:0000259" key="6">
    <source>
        <dbReference type="Pfam" id="PF02631"/>
    </source>
</evidence>
<evidence type="ECO:0000256" key="3">
    <source>
        <dbReference type="ARBA" id="ARBA00018111"/>
    </source>
</evidence>
<dbReference type="PANTHER" id="PTHR33602:SF1">
    <property type="entry name" value="REGULATORY PROTEIN RECX FAMILY PROTEIN"/>
    <property type="match status" value="1"/>
</dbReference>
<comment type="caution">
    <text evidence="8">The sequence shown here is derived from an EMBL/GenBank/DDBJ whole genome shotgun (WGS) entry which is preliminary data.</text>
</comment>
<dbReference type="Pfam" id="PF02631">
    <property type="entry name" value="RecX_HTH2"/>
    <property type="match status" value="1"/>
</dbReference>
<evidence type="ECO:0000256" key="5">
    <source>
        <dbReference type="HAMAP-Rule" id="MF_01114"/>
    </source>
</evidence>
<proteinExistence type="inferred from homology"/>
<dbReference type="InterPro" id="IPR053926">
    <property type="entry name" value="RecX_HTH_1st"/>
</dbReference>
<dbReference type="Gene3D" id="1.10.10.10">
    <property type="entry name" value="Winged helix-like DNA-binding domain superfamily/Winged helix DNA-binding domain"/>
    <property type="match status" value="2"/>
</dbReference>
<evidence type="ECO:0000256" key="1">
    <source>
        <dbReference type="ARBA" id="ARBA00004496"/>
    </source>
</evidence>
<evidence type="ECO:0000259" key="7">
    <source>
        <dbReference type="Pfam" id="PF21982"/>
    </source>
</evidence>
<evidence type="ECO:0000256" key="2">
    <source>
        <dbReference type="ARBA" id="ARBA00009695"/>
    </source>
</evidence>
<protein>
    <recommendedName>
        <fullName evidence="3 5">Regulatory protein RecX</fullName>
    </recommendedName>
</protein>
<sequence>MRIAKLLPSQRIQGRWLCHLEDGTILRVTENEVACFGLYSGMELTQELRGRLEEAVRRGEAKEKALRLLSGRPMSRKELVDKLTARPRDKEKEPIPEELAEEAADRLEELGYLNDAEYARTVARHYAAKGYGERKLRDELWRRGVPREYWDQALEEVQDPTDAMDAFIRRKLMGRTADKETLGKLSAALARRGYRWEDIRAALSRYGETFEDESI</sequence>
<reference evidence="8 9" key="1">
    <citation type="submission" date="2024-03" db="EMBL/GenBank/DDBJ databases">
        <title>Human intestinal bacterial collection.</title>
        <authorList>
            <person name="Pauvert C."/>
            <person name="Hitch T.C.A."/>
            <person name="Clavel T."/>
        </authorList>
    </citation>
    <scope>NUCLEOTIDE SEQUENCE [LARGE SCALE GENOMIC DNA]</scope>
    <source>
        <strain evidence="8 9">CLA-AP-H29</strain>
    </source>
</reference>
<dbReference type="PANTHER" id="PTHR33602">
    <property type="entry name" value="REGULATORY PROTEIN RECX FAMILY PROTEIN"/>
    <property type="match status" value="1"/>
</dbReference>
<comment type="similarity">
    <text evidence="2 5">Belongs to the RecX family.</text>
</comment>
<evidence type="ECO:0000256" key="4">
    <source>
        <dbReference type="ARBA" id="ARBA00022490"/>
    </source>
</evidence>
<keyword evidence="9" id="KW-1185">Reference proteome</keyword>
<dbReference type="Pfam" id="PF21982">
    <property type="entry name" value="RecX_HTH1"/>
    <property type="match status" value="1"/>
</dbReference>
<dbReference type="InterPro" id="IPR053924">
    <property type="entry name" value="RecX_HTH_2nd"/>
</dbReference>
<comment type="subcellular location">
    <subcellularLocation>
        <location evidence="1 5">Cytoplasm</location>
    </subcellularLocation>
</comment>
<keyword evidence="4 5" id="KW-0963">Cytoplasm</keyword>
<comment type="function">
    <text evidence="5">Modulates RecA activity.</text>
</comment>
<name>A0ABV1E812_9FIRM</name>
<evidence type="ECO:0000313" key="8">
    <source>
        <dbReference type="EMBL" id="MEQ2442772.1"/>
    </source>
</evidence>
<dbReference type="InterPro" id="IPR036388">
    <property type="entry name" value="WH-like_DNA-bd_sf"/>
</dbReference>
<dbReference type="HAMAP" id="MF_01114">
    <property type="entry name" value="RecX"/>
    <property type="match status" value="1"/>
</dbReference>
<dbReference type="Proteomes" id="UP001464378">
    <property type="component" value="Unassembled WGS sequence"/>
</dbReference>
<evidence type="ECO:0000313" key="9">
    <source>
        <dbReference type="Proteomes" id="UP001464378"/>
    </source>
</evidence>
<gene>
    <name evidence="5" type="primary">recX</name>
    <name evidence="8" type="ORF">WMO64_04755</name>
</gene>
<dbReference type="EMBL" id="JBBMFK010000005">
    <property type="protein sequence ID" value="MEQ2442772.1"/>
    <property type="molecule type" value="Genomic_DNA"/>
</dbReference>
<feature type="domain" description="RecX first three-helical" evidence="7">
    <location>
        <begin position="61"/>
        <end position="86"/>
    </location>
</feature>
<dbReference type="RefSeq" id="WP_349231180.1">
    <property type="nucleotide sequence ID" value="NZ_JBBMFK010000005.1"/>
</dbReference>
<organism evidence="8 9">
    <name type="scientific">Pseudoflavonifractor intestinihominis</name>
    <dbReference type="NCBI Taxonomy" id="3133171"/>
    <lineage>
        <taxon>Bacteria</taxon>
        <taxon>Bacillati</taxon>
        <taxon>Bacillota</taxon>
        <taxon>Clostridia</taxon>
        <taxon>Eubacteriales</taxon>
        <taxon>Oscillospiraceae</taxon>
        <taxon>Pseudoflavonifractor</taxon>
    </lineage>
</organism>